<dbReference type="GO" id="GO:0061630">
    <property type="term" value="F:ubiquitin protein ligase activity"/>
    <property type="evidence" value="ECO:0007669"/>
    <property type="project" value="UniProtKB-EC"/>
</dbReference>
<evidence type="ECO:0000256" key="4">
    <source>
        <dbReference type="ARBA" id="ARBA00022737"/>
    </source>
</evidence>
<evidence type="ECO:0000313" key="9">
    <source>
        <dbReference type="Proteomes" id="UP000285286"/>
    </source>
</evidence>
<comment type="PTM">
    <text evidence="6">Ubiquitinated in the presence of host E1 ubiquitin-activating enzyme, E2 ubiquitin-conjugating enzyme and ubiquitin.</text>
</comment>
<comment type="caution">
    <text evidence="8">The sequence shown here is derived from an EMBL/GenBank/DDBJ whole genome shotgun (WGS) entry which is preliminary data.</text>
</comment>
<dbReference type="Gene3D" id="1.20.58.360">
    <property type="entry name" value="Shigella T3SS effector IpaH defines"/>
    <property type="match status" value="1"/>
</dbReference>
<evidence type="ECO:0000256" key="3">
    <source>
        <dbReference type="ARBA" id="ARBA00022614"/>
    </source>
</evidence>
<reference evidence="8 9" key="1">
    <citation type="submission" date="2016-10" db="EMBL/GenBank/DDBJ databases">
        <title>Comparative genome analysis of multiple Pseudomonas spp. focuses on biocontrol and plant growth promoting traits.</title>
        <authorList>
            <person name="Tao X.-Y."/>
            <person name="Taylor C.G."/>
        </authorList>
    </citation>
    <scope>NUCLEOTIDE SEQUENCE [LARGE SCALE GENOMIC DNA]</scope>
    <source>
        <strain evidence="8 9">15D11</strain>
    </source>
</reference>
<keyword evidence="6" id="KW-0964">Secreted</keyword>
<dbReference type="GO" id="GO:0005576">
    <property type="term" value="C:extracellular region"/>
    <property type="evidence" value="ECO:0007669"/>
    <property type="project" value="UniProtKB-UniRule"/>
</dbReference>
<evidence type="ECO:0000256" key="5">
    <source>
        <dbReference type="ARBA" id="ARBA00023026"/>
    </source>
</evidence>
<dbReference type="EMBL" id="MOAM01000017">
    <property type="protein sequence ID" value="ROL74103.1"/>
    <property type="molecule type" value="Genomic_DNA"/>
</dbReference>
<organism evidence="8 9">
    <name type="scientific">Pseudomonas vranovensis</name>
    <dbReference type="NCBI Taxonomy" id="321661"/>
    <lineage>
        <taxon>Bacteria</taxon>
        <taxon>Pseudomonadati</taxon>
        <taxon>Pseudomonadota</taxon>
        <taxon>Gammaproteobacteria</taxon>
        <taxon>Pseudomonadales</taxon>
        <taxon>Pseudomonadaceae</taxon>
        <taxon>Pseudomonas</taxon>
    </lineage>
</organism>
<dbReference type="GO" id="GO:0005737">
    <property type="term" value="C:cytoplasm"/>
    <property type="evidence" value="ECO:0007669"/>
    <property type="project" value="TreeGrafter"/>
</dbReference>
<dbReference type="PANTHER" id="PTHR48051:SF46">
    <property type="entry name" value="LEUCINE RICH REPEAT-CONTAINING DOMAIN PROTEIN"/>
    <property type="match status" value="1"/>
</dbReference>
<evidence type="ECO:0000313" key="8">
    <source>
        <dbReference type="EMBL" id="ROL74103.1"/>
    </source>
</evidence>
<evidence type="ECO:0000256" key="2">
    <source>
        <dbReference type="ARBA" id="ARBA00012483"/>
    </source>
</evidence>
<dbReference type="Proteomes" id="UP000285286">
    <property type="component" value="Unassembled WGS sequence"/>
</dbReference>
<dbReference type="GO" id="GO:0016567">
    <property type="term" value="P:protein ubiquitination"/>
    <property type="evidence" value="ECO:0007669"/>
    <property type="project" value="InterPro"/>
</dbReference>
<protein>
    <recommendedName>
        <fullName evidence="2">RING-type E3 ubiquitin transferase</fullName>
        <ecNumber evidence="2">2.3.2.27</ecNumber>
    </recommendedName>
</protein>
<dbReference type="InterPro" id="IPR032675">
    <property type="entry name" value="LRR_dom_sf"/>
</dbReference>
<keyword evidence="5" id="KW-0843">Virulence</keyword>
<comment type="similarity">
    <text evidence="6">Belongs to the LRR-containing bacterial E3 ligase family.</text>
</comment>
<dbReference type="PANTHER" id="PTHR48051">
    <property type="match status" value="1"/>
</dbReference>
<dbReference type="Pfam" id="PF20178">
    <property type="entry name" value="ToxA_N"/>
    <property type="match status" value="1"/>
</dbReference>
<accession>A0A423DRC8</accession>
<keyword evidence="6" id="KW-1035">Host cytoplasm</keyword>
<evidence type="ECO:0000259" key="7">
    <source>
        <dbReference type="PROSITE" id="PS52053"/>
    </source>
</evidence>
<dbReference type="EC" id="2.3.2.27" evidence="2"/>
<sequence>MTADTLTPFKSHERYFNQQIPTWLSHASTHAIKELHQRQLPAAQIAADTDAQLRQALNDSLRRSQDSSAAAARVLRQIKGISEFAEPLLRAEIKLRLGLDISVTANELVHMRNDASLREDRLASVLISRQPLLQAALQNFTASDAEIFRTDAYSAVTAVGALQPFPPTVDPERRAHQSIRYASKLPISPQQFAKLCRELDIGQQYQDHLKSILDAAQSRDAVRHTLVSAARDRCESNVHAARIAGHISEPAYRMLKQMLRQSASAPATQALRVDKVYERGNSAFDGSRCYLLNLFGSTLGGGFLLLGPDPASQALPVPVVVVMPGDARPVQEYDSYADFYRSLKARLQDPQFQGFFSRFLARRGQSRVFAQFKQGGNWHAQPPRLQEIRGECFDYLHSAMLTRAWDDARTLAVPTADVDREAWLQELNHYLDLGFSMLNVAAFFVPGLGEVMMVALGAQLLGDLFNGLQAWEANDQQQAISYLQSFGINLAITAGLGVVAGAAGAALSQPLAIDALEVVELPGGEVRLWRPDLAPYQQSAALLEGHFVDAQGIYRVAGKRYIRIEGKPLEIAQDSSLGKWRIEHPDDPQAYRPVLEHNGQGAWHHALERVDSWPRTTLLRRLGHAFEGWADAALERMADISGVSDAELRAVYSDDQPAPAGLLDVRRRFEIDRLIAAQIDNVRTGQGVQSGFDYPASLLPELAQWPRGKSVELFDSAELWGQPQVFGSSAPGVTAIKVSRSDLTAGRLTRRVVEGLSLAERGRWFGNDHLARDLETEIGQQLAEQMLASRSRIFDSLYQDPSQPLDSLQVALQRDFQGLSRPLAEALAKAASEVERSRWQASQRVPLTLAKRAREASRQVRLSRACEGLETSYLANDDSYRLALHLLPELPGWSDSVHLSVRRDSVTGTELDSIGSAGATSRKTLVKSARGWRAFDENDTELSGFETADHGFFTSLLQALPDSERVALGFNIGDSTALRRALLVQAARQPAKARLALGMAVEQGRFRPPLAIGAGRRGYPLGGVIGRLLPRTYEQRLRSLFPDYTDAQLRDFFRNVGLQGEALESVIGDLEQELETERQGLSAWVEQGATVTVRERRRQLAMQLLDVWQLRSRAPLEVSEYQLDGAPGYLLTLDSPVVDALPPLASANDQILELELSSMTAISELPAEFLRAFPNLRRLSVRYTPITQIPQNIAQLSELRVLELAYSRTGLAHLGRLSGLRRLWSLDLRGVSPSPVTVTAEQLAPLRQLASLRFLSLMENQASFGPGAFAELAGMPNLRRLYLTRNNITLSEADVSELAGITHLRELSMGHNPLTRTPDIRQMPRLRLLALPDAQITTWPPGLETTANFEVRLEGNAITEVPDGAGLMPGLSFGYEGMSEALTTRLIRERMQVQADPGADVRIEEVLDEGADDDLSAYHALTEEQEHTVLELFRLPESRSFRRLLARLLTNGQVIEPQAVQLIEAAVADPEQLGRQLFAQAVDADTCEDRDIVVFSDLQGLLEADQALGQGGQASRQLLALGISRWRLQRLRTYVAEQIRGWQADPQFVHSIDAIEVELYYRIHLAERLGLRNQPSTMRFPGLVTWVTSDMLAEAARIIRQDQAGLLPQWMGEEVYWQNYLRRVHSERFAALQVELAEVFDPAIDFMEALQRLRGEQADLATPLPVVQGQTAEHLALAFGVTQNELAQLAYVEAEWNQAYANLQDAREARENELPGVLTEEEIGRNAG</sequence>
<evidence type="ECO:0000256" key="1">
    <source>
        <dbReference type="ARBA" id="ARBA00000900"/>
    </source>
</evidence>
<dbReference type="InterPro" id="IPR046673">
    <property type="entry name" value="ToxA_N"/>
</dbReference>
<feature type="domain" description="NEL" evidence="7">
    <location>
        <begin position="1394"/>
        <end position="1728"/>
    </location>
</feature>
<keyword evidence="4" id="KW-0677">Repeat</keyword>
<dbReference type="Gene3D" id="3.80.10.10">
    <property type="entry name" value="Ribonuclease Inhibitor"/>
    <property type="match status" value="1"/>
</dbReference>
<comment type="catalytic activity">
    <reaction evidence="1">
        <text>S-ubiquitinyl-[E2 ubiquitin-conjugating enzyme]-L-cysteine + [acceptor protein]-L-lysine = [E2 ubiquitin-conjugating enzyme]-L-cysteine + N(6)-ubiquitinyl-[acceptor protein]-L-lysine.</text>
        <dbReference type="EC" id="2.3.2.27"/>
    </reaction>
</comment>
<gene>
    <name evidence="8" type="ORF">BHU25_12075</name>
</gene>
<dbReference type="SUPFAM" id="SSF52058">
    <property type="entry name" value="L domain-like"/>
    <property type="match status" value="1"/>
</dbReference>
<keyword evidence="6" id="KW-0833">Ubl conjugation pathway</keyword>
<dbReference type="InterPro" id="IPR050216">
    <property type="entry name" value="LRR_domain-containing"/>
</dbReference>
<keyword evidence="9" id="KW-1185">Reference proteome</keyword>
<keyword evidence="6" id="KW-0832">Ubl conjugation</keyword>
<dbReference type="Pfam" id="PF14496">
    <property type="entry name" value="NEL"/>
    <property type="match status" value="1"/>
</dbReference>
<keyword evidence="6" id="KW-0808">Transferase</keyword>
<dbReference type="PROSITE" id="PS52053">
    <property type="entry name" value="NEL"/>
    <property type="match status" value="1"/>
</dbReference>
<feature type="active site" description="Glycyl thioester intermediate" evidence="6">
    <location>
        <position position="1487"/>
    </location>
</feature>
<dbReference type="InterPro" id="IPR029487">
    <property type="entry name" value="NEL_dom"/>
</dbReference>
<name>A0A423DRC8_9PSED</name>
<proteinExistence type="inferred from homology"/>
<keyword evidence="3" id="KW-0433">Leucine-rich repeat</keyword>
<dbReference type="RefSeq" id="WP_123565979.1">
    <property type="nucleotide sequence ID" value="NZ_MOAM01000017.1"/>
</dbReference>
<evidence type="ECO:0000256" key="6">
    <source>
        <dbReference type="PROSITE-ProRule" id="PRU01398"/>
    </source>
</evidence>